<dbReference type="PANTHER" id="PTHR24394:SF29">
    <property type="entry name" value="MYONEURIN"/>
    <property type="match status" value="1"/>
</dbReference>
<feature type="domain" description="C2H2-type" evidence="15">
    <location>
        <begin position="386"/>
        <end position="413"/>
    </location>
</feature>
<dbReference type="SMART" id="SM00355">
    <property type="entry name" value="ZnF_C2H2"/>
    <property type="match status" value="7"/>
</dbReference>
<feature type="domain" description="C2H2-type" evidence="15">
    <location>
        <begin position="329"/>
        <end position="356"/>
    </location>
</feature>
<evidence type="ECO:0000256" key="2">
    <source>
        <dbReference type="ARBA" id="ARBA00006991"/>
    </source>
</evidence>
<feature type="compositionally biased region" description="Basic and acidic residues" evidence="13">
    <location>
        <begin position="494"/>
        <end position="513"/>
    </location>
</feature>
<dbReference type="RefSeq" id="XP_008828345.1">
    <property type="nucleotide sequence ID" value="XM_008830123.3"/>
</dbReference>
<comment type="similarity">
    <text evidence="2">Belongs to the krueppel C2H2-type zinc-finger protein family.</text>
</comment>
<dbReference type="Proteomes" id="UP000694381">
    <property type="component" value="Unassembled WGS sequence"/>
</dbReference>
<evidence type="ECO:0000259" key="14">
    <source>
        <dbReference type="PROSITE" id="PS50097"/>
    </source>
</evidence>
<dbReference type="FunFam" id="3.30.160.60:FF:002586">
    <property type="entry name" value="Zinc finger protein 787"/>
    <property type="match status" value="1"/>
</dbReference>
<evidence type="ECO:0000256" key="11">
    <source>
        <dbReference type="ARBA" id="ARBA00074683"/>
    </source>
</evidence>
<dbReference type="Gene3D" id="3.30.160.60">
    <property type="entry name" value="Classic Zinc Finger"/>
    <property type="match status" value="7"/>
</dbReference>
<feature type="domain" description="C2H2-type" evidence="15">
    <location>
        <begin position="357"/>
        <end position="385"/>
    </location>
</feature>
<keyword evidence="3" id="KW-0479">Metal-binding</keyword>
<dbReference type="FunFam" id="3.30.160.60:FF:000029">
    <property type="entry name" value="GLI family zinc finger 4"/>
    <property type="match status" value="1"/>
</dbReference>
<evidence type="ECO:0000256" key="10">
    <source>
        <dbReference type="ARBA" id="ARBA00023242"/>
    </source>
</evidence>
<reference evidence="16" key="2">
    <citation type="submission" date="2025-09" db="UniProtKB">
        <authorList>
            <consortium name="Ensembl"/>
        </authorList>
    </citation>
    <scope>IDENTIFICATION</scope>
</reference>
<evidence type="ECO:0000259" key="15">
    <source>
        <dbReference type="PROSITE" id="PS50157"/>
    </source>
</evidence>
<evidence type="ECO:0000313" key="17">
    <source>
        <dbReference type="Proteomes" id="UP000694381"/>
    </source>
</evidence>
<reference evidence="16" key="1">
    <citation type="submission" date="2025-08" db="UniProtKB">
        <authorList>
            <consortium name="Ensembl"/>
        </authorList>
    </citation>
    <scope>IDENTIFICATION</scope>
</reference>
<dbReference type="InterPro" id="IPR000210">
    <property type="entry name" value="BTB/POZ_dom"/>
</dbReference>
<evidence type="ECO:0000256" key="12">
    <source>
        <dbReference type="PROSITE-ProRule" id="PRU00042"/>
    </source>
</evidence>
<dbReference type="InterPro" id="IPR013087">
    <property type="entry name" value="Znf_C2H2_type"/>
</dbReference>
<evidence type="ECO:0000256" key="9">
    <source>
        <dbReference type="ARBA" id="ARBA00023163"/>
    </source>
</evidence>
<keyword evidence="9" id="KW-0804">Transcription</keyword>
<feature type="region of interest" description="Disordered" evidence="13">
    <location>
        <begin position="172"/>
        <end position="192"/>
    </location>
</feature>
<proteinExistence type="inferred from homology"/>
<keyword evidence="6" id="KW-0862">Zinc</keyword>
<dbReference type="GO" id="GO:0000981">
    <property type="term" value="F:DNA-binding transcription factor activity, RNA polymerase II-specific"/>
    <property type="evidence" value="ECO:0007669"/>
    <property type="project" value="TreeGrafter"/>
</dbReference>
<dbReference type="CTD" id="55892"/>
<comment type="subcellular location">
    <subcellularLocation>
        <location evidence="1">Nucleus</location>
    </subcellularLocation>
</comment>
<dbReference type="GeneID" id="103731710"/>
<protein>
    <recommendedName>
        <fullName evidence="11">Myoneurin</fullName>
    </recommendedName>
</protein>
<evidence type="ECO:0000256" key="5">
    <source>
        <dbReference type="ARBA" id="ARBA00022771"/>
    </source>
</evidence>
<dbReference type="SUPFAM" id="SSF57667">
    <property type="entry name" value="beta-beta-alpha zinc fingers"/>
    <property type="match status" value="4"/>
</dbReference>
<dbReference type="Pfam" id="PF00651">
    <property type="entry name" value="BTB"/>
    <property type="match status" value="1"/>
</dbReference>
<dbReference type="GO" id="GO:0005634">
    <property type="term" value="C:nucleus"/>
    <property type="evidence" value="ECO:0007669"/>
    <property type="project" value="UniProtKB-SubCell"/>
</dbReference>
<dbReference type="Gene3D" id="3.30.710.10">
    <property type="entry name" value="Potassium Channel Kv1.1, Chain A"/>
    <property type="match status" value="1"/>
</dbReference>
<keyword evidence="4" id="KW-0677">Repeat</keyword>
<evidence type="ECO:0000256" key="6">
    <source>
        <dbReference type="ARBA" id="ARBA00022833"/>
    </source>
</evidence>
<keyword evidence="8" id="KW-0238">DNA-binding</keyword>
<dbReference type="Ensembl" id="ENSNGAT00000022780.1">
    <property type="protein sequence ID" value="ENSNGAP00000017153.1"/>
    <property type="gene ID" value="ENSNGAG00000017666.1"/>
</dbReference>
<dbReference type="PROSITE" id="PS50157">
    <property type="entry name" value="ZINC_FINGER_C2H2_2"/>
    <property type="match status" value="7"/>
</dbReference>
<feature type="region of interest" description="Disordered" evidence="13">
    <location>
        <begin position="490"/>
        <end position="513"/>
    </location>
</feature>
<dbReference type="PANTHER" id="PTHR24394">
    <property type="entry name" value="ZINC FINGER PROTEIN"/>
    <property type="match status" value="1"/>
</dbReference>
<feature type="domain" description="C2H2-type" evidence="15">
    <location>
        <begin position="470"/>
        <end position="498"/>
    </location>
</feature>
<dbReference type="CDD" id="cd18217">
    <property type="entry name" value="BTB_POZ_ZBTB31_myoneurin"/>
    <property type="match status" value="1"/>
</dbReference>
<feature type="domain" description="C2H2-type" evidence="15">
    <location>
        <begin position="301"/>
        <end position="328"/>
    </location>
</feature>
<dbReference type="Pfam" id="PF00096">
    <property type="entry name" value="zf-C2H2"/>
    <property type="match status" value="5"/>
</dbReference>
<dbReference type="InterPro" id="IPR011333">
    <property type="entry name" value="SKP1/BTB/POZ_sf"/>
</dbReference>
<dbReference type="FunFam" id="3.30.160.60:FF:001185">
    <property type="entry name" value="myoneurin isoform X1"/>
    <property type="match status" value="1"/>
</dbReference>
<evidence type="ECO:0000256" key="1">
    <source>
        <dbReference type="ARBA" id="ARBA00004123"/>
    </source>
</evidence>
<name>A0A8C6REV4_NANGA</name>
<dbReference type="Pfam" id="PF13912">
    <property type="entry name" value="zf-C2H2_6"/>
    <property type="match status" value="1"/>
</dbReference>
<evidence type="ECO:0000256" key="3">
    <source>
        <dbReference type="ARBA" id="ARBA00022723"/>
    </source>
</evidence>
<dbReference type="FunFam" id="3.30.710.10:FF:000051">
    <property type="entry name" value="myoneurin isoform X1"/>
    <property type="match status" value="1"/>
</dbReference>
<dbReference type="SUPFAM" id="SSF54695">
    <property type="entry name" value="POZ domain"/>
    <property type="match status" value="1"/>
</dbReference>
<dbReference type="AlphaFoldDB" id="A0A8C6REV4"/>
<evidence type="ECO:0000256" key="4">
    <source>
        <dbReference type="ARBA" id="ARBA00022737"/>
    </source>
</evidence>
<evidence type="ECO:0000256" key="8">
    <source>
        <dbReference type="ARBA" id="ARBA00023125"/>
    </source>
</evidence>
<gene>
    <name evidence="16" type="primary">Mynn</name>
</gene>
<feature type="domain" description="C2H2-type" evidence="15">
    <location>
        <begin position="442"/>
        <end position="469"/>
    </location>
</feature>
<dbReference type="FunFam" id="3.30.160.60:FF:000678">
    <property type="entry name" value="Myoneurin isoform X1"/>
    <property type="match status" value="1"/>
</dbReference>
<organism evidence="16 17">
    <name type="scientific">Nannospalax galili</name>
    <name type="common">Northern Israeli blind subterranean mole rat</name>
    <name type="synonym">Spalax galili</name>
    <dbReference type="NCBI Taxonomy" id="1026970"/>
    <lineage>
        <taxon>Eukaryota</taxon>
        <taxon>Metazoa</taxon>
        <taxon>Chordata</taxon>
        <taxon>Craniata</taxon>
        <taxon>Vertebrata</taxon>
        <taxon>Euteleostomi</taxon>
        <taxon>Mammalia</taxon>
        <taxon>Eutheria</taxon>
        <taxon>Euarchontoglires</taxon>
        <taxon>Glires</taxon>
        <taxon>Rodentia</taxon>
        <taxon>Myomorpha</taxon>
        <taxon>Muroidea</taxon>
        <taxon>Spalacidae</taxon>
        <taxon>Spalacinae</taxon>
        <taxon>Nannospalax</taxon>
    </lineage>
</organism>
<sequence length="581" mass="65529">MQYSHHCEHLLERLNKQREAGFLCDCTIVIGEFQFKAHRNVLASFSEYFGAIYRSTSENNVFLDQSQVKADGFQKLLEFIYTGTLNLDSWNVKEIHQAADYLKVEEVVTKCKIKMEDFAFIASPSSTEISSITGNIELNQQTCLLTLRDYNNREKSELATDLGQANPKQVVLTKKSSQSKKKKKAFSSQKTGQKTVQYPSDILENGAIELFLDANKLSTPIVEQVAQGNDNSELELTSVMENTFPAQDIVQTVTVKRKRGKSQPHCALKEHSMSNITSVKSPYELESSGEELDQRYAKAKPVCNTCGKVFSEASSLRRHMRIHKGVKPYVCHLCGKAFTQCNQLKTHVRTHTGERPYKCELCDKGFAQKCQLVFHSRMHHGEEKPYKCDVCNLQFATSSNLKIHARKHSGEKPYVCDRCGQRFAQASTLTYHVRRHTGEKPYVCDTCGKAFAVSSSLITHSRKHTGERPFICELCGNSYTDIKNLKKHKTKVHSGTEKTPDSNVDDHALSEHDSIQRSPLSETMDVKPSDMTLPLALPLGTEDHHMLLPVTDSQSPTSDALLRSTVNGYSEPQLIFLQQLY</sequence>
<dbReference type="FunFam" id="3.30.160.60:FF:000816">
    <property type="entry name" value="myoneurin isoform X1"/>
    <property type="match status" value="1"/>
</dbReference>
<dbReference type="FunFam" id="3.30.160.60:FF:000472">
    <property type="entry name" value="myoneurin isoform X1"/>
    <property type="match status" value="1"/>
</dbReference>
<keyword evidence="17" id="KW-1185">Reference proteome</keyword>
<keyword evidence="7" id="KW-0805">Transcription regulation</keyword>
<evidence type="ECO:0000256" key="7">
    <source>
        <dbReference type="ARBA" id="ARBA00023015"/>
    </source>
</evidence>
<keyword evidence="5 12" id="KW-0863">Zinc-finger</keyword>
<evidence type="ECO:0000256" key="13">
    <source>
        <dbReference type="SAM" id="MobiDB-lite"/>
    </source>
</evidence>
<dbReference type="PROSITE" id="PS00028">
    <property type="entry name" value="ZINC_FINGER_C2H2_1"/>
    <property type="match status" value="7"/>
</dbReference>
<dbReference type="FunFam" id="3.30.160.60:FF:000030">
    <property type="entry name" value="Zinc finger protein 628"/>
    <property type="match status" value="1"/>
</dbReference>
<feature type="domain" description="BTB" evidence="14">
    <location>
        <begin position="24"/>
        <end position="89"/>
    </location>
</feature>
<dbReference type="OrthoDB" id="8117402at2759"/>
<accession>A0A8C6REV4</accession>
<dbReference type="GO" id="GO:0008270">
    <property type="term" value="F:zinc ion binding"/>
    <property type="evidence" value="ECO:0007669"/>
    <property type="project" value="UniProtKB-KW"/>
</dbReference>
<dbReference type="PROSITE" id="PS50097">
    <property type="entry name" value="BTB"/>
    <property type="match status" value="1"/>
</dbReference>
<dbReference type="InterPro" id="IPR036236">
    <property type="entry name" value="Znf_C2H2_sf"/>
</dbReference>
<feature type="domain" description="C2H2-type" evidence="15">
    <location>
        <begin position="414"/>
        <end position="441"/>
    </location>
</feature>
<keyword evidence="10" id="KW-0539">Nucleus</keyword>
<dbReference type="GeneTree" id="ENSGT00940000161266"/>
<dbReference type="GO" id="GO:0003677">
    <property type="term" value="F:DNA binding"/>
    <property type="evidence" value="ECO:0007669"/>
    <property type="project" value="UniProtKB-KW"/>
</dbReference>
<dbReference type="SMART" id="SM00225">
    <property type="entry name" value="BTB"/>
    <property type="match status" value="1"/>
</dbReference>
<evidence type="ECO:0000313" key="16">
    <source>
        <dbReference type="Ensembl" id="ENSNGAP00000017153.1"/>
    </source>
</evidence>